<feature type="compositionally biased region" description="Polar residues" evidence="1">
    <location>
        <begin position="128"/>
        <end position="141"/>
    </location>
</feature>
<accession>A0A1S5VG13</accession>
<evidence type="ECO:0000313" key="2">
    <source>
        <dbReference type="EMBL" id="AQN78582.1"/>
    </source>
</evidence>
<proteinExistence type="predicted"/>
<organism evidence="2 3">
    <name type="scientific">Kallithea virus</name>
    <dbReference type="NCBI Taxonomy" id="1654582"/>
    <lineage>
        <taxon>Viruses</taxon>
        <taxon>Viruses incertae sedis</taxon>
        <taxon>Naldaviricetes</taxon>
        <taxon>Lefavirales</taxon>
        <taxon>Nudiviridae</taxon>
        <taxon>Alphanudivirus</taxon>
        <taxon>Alphanudivirus dromelanogasteris</taxon>
    </lineage>
</organism>
<reference evidence="3" key="1">
    <citation type="submission" date="2016-04" db="EMBL/GenBank/DDBJ databases">
        <title>The complete genome of Kallithea virus.</title>
        <authorList>
            <consortium name="DrosEU Consortium"/>
            <person name="Obbard D.J."/>
            <person name="Serga S."/>
            <person name="Kozeretska I."/>
            <person name="Waldron F.M."/>
            <person name="Webster C.L."/>
            <person name="Staubach F."/>
        </authorList>
    </citation>
    <scope>NUCLEOTIDE SEQUENCE [LARGE SCALE GENOMIC DNA]</scope>
</reference>
<dbReference type="Proteomes" id="UP000204438">
    <property type="component" value="Segment"/>
</dbReference>
<dbReference type="GeneID" id="31079583"/>
<feature type="region of interest" description="Disordered" evidence="1">
    <location>
        <begin position="75"/>
        <end position="94"/>
    </location>
</feature>
<dbReference type="Gene3D" id="3.40.50.300">
    <property type="entry name" value="P-loop containing nucleotide triphosphate hydrolases"/>
    <property type="match status" value="1"/>
</dbReference>
<keyword evidence="3" id="KW-1185">Reference proteome</keyword>
<protein>
    <submittedName>
        <fullName evidence="2">ACH96164.1 dnahel-like protein</fullName>
    </submittedName>
</protein>
<sequence>MQQPTQNEMVGSEPMRKIIKLEQNFIDDQQQKQQQQQQYQLYQQGTMIPTNTYSIENELGMHNMEEALRCQNISTSEQKPETNKNNFRPNSIGKSTKIISDMSKLPSPPLSASSNSSSPPNNNNNNNQFQQTSMPKPASSNIKNQLTNEMQLQATIITSPPSVTTQRRLPIDDSEAIFDLETQFLQLHNVRPYKNIDDDQSTIIYSRALDTYYLWPIDDPLTIDKLSTFKTTGHTLNIAYTKTYSRNFALDLDCVCRKRSMDIISKHLSENLVVQIQNDIIQTFVDILNIKSNSIKISIWRNLCGFHLYTNVYVSMPTHLLLKKIIEVKYQNSEVIFEVPTFMPLPYSAKKINHPYQQVNSGADVDSITFTATVKLTNYIEFFKYFNIPINGFTVATINTVRGDTYFVKLQKAVAVSTIPKVFNVMSISLDPAYSYMKQFESYIVDMVKTVNIESNIIGDINLDAFNVDERSMLRYFMSNFNNKFVNIIMDESQFDIESTTNNYETCKYFIHYSAINHGGLYLQPFTAALYLAMNIPETQFERFRNLLKLLYANVQYKSVETFIKYINLPIYHAYRESNTSESIINHLQYLHKHNVSPIQSINDQINTIACSITSFTEAPSIQDMPKEEYDKYIRETINMFMEIFIEMQLIYYDNISERHYCLSMSTSAHYQSHKKLTENLLPSVLRTWIGNSIHTSKYLTNYLEHSPKIYSDKPLKFTTSPFMFATTVGVFNSITGLYTANCNFLKFTKFRTCSIWNNPIRPPKMYTEQNEDIVLTLEIAKKYSSFMHNNIIELYTHAIIAPAFIQVPHILNVDECKITQLFNLFSHHKNFESMYFLVEYFPIDPKIIYLMMHLCYEYDGIDILLTYHTMVSRIFHYNKVTKQTWQDKFNYVIESASYDDTKSTYMDQLLSLKGCHDYHLDKNTCLFVVLFTTCISKCLSYSEFNEAFNIKVPLQPKNIHPAYNGISNNTNMDTMRENFDRARSIVFGDNLSDFESRLIDECISISMSANFIPETVSNILSSIGLTYIPVNIKKKLIVFHGHGDVGKSLLCKKLQDMVGPKVGRFTDLSKVMNRASVSEYTVTIISELNDLVPSEIKSITGNDSESRMRFFSQAYELQEMQSLMYGATNIHVKFRNSNNSRSNDVDRTTINRLYTILLTGAQCPATDSQPNLLTMLVNGQFYMGILQDRPDDSTTSLAWLSFCTYLEYRDKNFHPMLNVASPSSRDYQNTVYYNNSKLYRFLVNSGMVEDKHFYISRNRFLDIIKNNLDKDFPDLTTFKIKFEQQYNICFAKATRIPHFQQSGLINHIWENMAVINDEESLISYSDIFNRVKIYTLEEHRDNALQYFTTVNAKYFDAKTQTYKGVAFQTEGVSYIDNVLEDNIIMNPNSLVVQNV</sequence>
<dbReference type="EMBL" id="KX130344">
    <property type="protein sequence ID" value="AQN78582.1"/>
    <property type="molecule type" value="Genomic_DNA"/>
</dbReference>
<dbReference type="KEGG" id="vg:31079583"/>
<feature type="compositionally biased region" description="Low complexity" evidence="1">
    <location>
        <begin position="110"/>
        <end position="127"/>
    </location>
</feature>
<evidence type="ECO:0000256" key="1">
    <source>
        <dbReference type="SAM" id="MobiDB-lite"/>
    </source>
</evidence>
<name>A0A1S5VG13_9VIRU</name>
<evidence type="ECO:0000313" key="3">
    <source>
        <dbReference type="Proteomes" id="UP000204438"/>
    </source>
</evidence>
<feature type="region of interest" description="Disordered" evidence="1">
    <location>
        <begin position="100"/>
        <end position="141"/>
    </location>
</feature>
<dbReference type="InterPro" id="IPR027417">
    <property type="entry name" value="P-loop_NTPase"/>
</dbReference>
<dbReference type="RefSeq" id="YP_009345976.1">
    <property type="nucleotide sequence ID" value="NC_033829.1"/>
</dbReference>